<dbReference type="GO" id="GO:0006352">
    <property type="term" value="P:DNA-templated transcription initiation"/>
    <property type="evidence" value="ECO:0007669"/>
    <property type="project" value="InterPro"/>
</dbReference>
<organism evidence="2">
    <name type="scientific">marine metagenome</name>
    <dbReference type="NCBI Taxonomy" id="408172"/>
    <lineage>
        <taxon>unclassified sequences</taxon>
        <taxon>metagenomes</taxon>
        <taxon>ecological metagenomes</taxon>
    </lineage>
</organism>
<dbReference type="InterPro" id="IPR007046">
    <property type="entry name" value="RNA_pol_sigma_54_core-bd"/>
</dbReference>
<feature type="domain" description="RNA polymerase sigma factor 54 core-binding" evidence="1">
    <location>
        <begin position="83"/>
        <end position="125"/>
    </location>
</feature>
<dbReference type="AlphaFoldDB" id="A0A383AW39"/>
<protein>
    <recommendedName>
        <fullName evidence="1">RNA polymerase sigma factor 54 core-binding domain-containing protein</fullName>
    </recommendedName>
</protein>
<dbReference type="Pfam" id="PF00309">
    <property type="entry name" value="Sigma54_AID"/>
    <property type="match status" value="1"/>
</dbReference>
<dbReference type="InterPro" id="IPR038709">
    <property type="entry name" value="RpoN_core-bd_sf"/>
</dbReference>
<accession>A0A383AW39</accession>
<dbReference type="GO" id="GO:0003677">
    <property type="term" value="F:DNA binding"/>
    <property type="evidence" value="ECO:0007669"/>
    <property type="project" value="InterPro"/>
</dbReference>
<dbReference type="GO" id="GO:0016987">
    <property type="term" value="F:sigma factor activity"/>
    <property type="evidence" value="ECO:0007669"/>
    <property type="project" value="InterPro"/>
</dbReference>
<dbReference type="EMBL" id="UINC01195319">
    <property type="protein sequence ID" value="SVE11821.1"/>
    <property type="molecule type" value="Genomic_DNA"/>
</dbReference>
<evidence type="ECO:0000313" key="2">
    <source>
        <dbReference type="EMBL" id="SVE11821.1"/>
    </source>
</evidence>
<proteinExistence type="predicted"/>
<feature type="non-terminal residue" evidence="2">
    <location>
        <position position="142"/>
    </location>
</feature>
<evidence type="ECO:0000259" key="1">
    <source>
        <dbReference type="Pfam" id="PF04963"/>
    </source>
</evidence>
<reference evidence="2" key="1">
    <citation type="submission" date="2018-05" db="EMBL/GenBank/DDBJ databases">
        <authorList>
            <person name="Lanie J.A."/>
            <person name="Ng W.-L."/>
            <person name="Kazmierczak K.M."/>
            <person name="Andrzejewski T.M."/>
            <person name="Davidsen T.M."/>
            <person name="Wayne K.J."/>
            <person name="Tettelin H."/>
            <person name="Glass J.I."/>
            <person name="Rusch D."/>
            <person name="Podicherti R."/>
            <person name="Tsui H.-C.T."/>
            <person name="Winkler M.E."/>
        </authorList>
    </citation>
    <scope>NUCLEOTIDE SEQUENCE</scope>
</reference>
<name>A0A383AW39_9ZZZZ</name>
<dbReference type="InterPro" id="IPR000394">
    <property type="entry name" value="RNA_pol_sigma_54"/>
</dbReference>
<dbReference type="GO" id="GO:0001216">
    <property type="term" value="F:DNA-binding transcription activator activity"/>
    <property type="evidence" value="ECO:0007669"/>
    <property type="project" value="InterPro"/>
</dbReference>
<sequence>MKHKQTQIQKQTLTLTPSLQNQIKLLSLNGYGVRKELTNLIDKLFEKEEKDKTVKLFREEWLIDNYFNNINNNFDYQKEVPLEKKDLKDHLLEQIVLLSLQNHEYLIAEYLVDSIQEDGRLDPEIDFEDLKSLILEQFGIRI</sequence>
<dbReference type="Gene3D" id="1.10.10.1330">
    <property type="entry name" value="RNA polymerase sigma-54 factor, core-binding domain"/>
    <property type="match status" value="1"/>
</dbReference>
<dbReference type="Pfam" id="PF04963">
    <property type="entry name" value="Sigma54_CBD"/>
    <property type="match status" value="1"/>
</dbReference>
<gene>
    <name evidence="2" type="ORF">METZ01_LOCUS464675</name>
</gene>